<dbReference type="OrthoDB" id="266718at2759"/>
<dbReference type="SUPFAM" id="SSF56112">
    <property type="entry name" value="Protein kinase-like (PK-like)"/>
    <property type="match status" value="1"/>
</dbReference>
<dbReference type="InterPro" id="IPR000719">
    <property type="entry name" value="Prot_kinase_dom"/>
</dbReference>
<organism evidence="9 10">
    <name type="scientific">Giardia intestinalis (strain P15)</name>
    <name type="common">Giardia lamblia</name>
    <dbReference type="NCBI Taxonomy" id="658858"/>
    <lineage>
        <taxon>Eukaryota</taxon>
        <taxon>Metamonada</taxon>
        <taxon>Diplomonadida</taxon>
        <taxon>Hexamitidae</taxon>
        <taxon>Giardiinae</taxon>
        <taxon>Giardia</taxon>
    </lineage>
</organism>
<proteinExistence type="inferred from homology"/>
<dbReference type="PANTHER" id="PTHR48016">
    <property type="entry name" value="MAP KINASE KINASE KINASE SSK2-RELATED-RELATED"/>
    <property type="match status" value="1"/>
</dbReference>
<evidence type="ECO:0000256" key="1">
    <source>
        <dbReference type="ARBA" id="ARBA00022679"/>
    </source>
</evidence>
<keyword evidence="4 5" id="KW-0067">ATP-binding</keyword>
<feature type="region of interest" description="Disordered" evidence="7">
    <location>
        <begin position="45"/>
        <end position="79"/>
    </location>
</feature>
<dbReference type="GO" id="GO:0004674">
    <property type="term" value="F:protein serine/threonine kinase activity"/>
    <property type="evidence" value="ECO:0007669"/>
    <property type="project" value="UniProtKB-KW"/>
</dbReference>
<dbReference type="OMA" id="LYHIATI"/>
<feature type="region of interest" description="Disordered" evidence="7">
    <location>
        <begin position="1"/>
        <end position="24"/>
    </location>
</feature>
<dbReference type="InterPro" id="IPR008271">
    <property type="entry name" value="Ser/Thr_kinase_AS"/>
</dbReference>
<evidence type="ECO:0000256" key="4">
    <source>
        <dbReference type="ARBA" id="ARBA00022840"/>
    </source>
</evidence>
<dbReference type="PROSITE" id="PS50011">
    <property type="entry name" value="PROTEIN_KINASE_DOM"/>
    <property type="match status" value="1"/>
</dbReference>
<protein>
    <submittedName>
        <fullName evidence="9">Kinase, STE STE11</fullName>
    </submittedName>
</protein>
<dbReference type="VEuPathDB" id="GiardiaDB:GLP15_1418"/>
<dbReference type="SMART" id="SM00220">
    <property type="entry name" value="S_TKc"/>
    <property type="match status" value="1"/>
</dbReference>
<evidence type="ECO:0000313" key="10">
    <source>
        <dbReference type="Proteomes" id="UP000008974"/>
    </source>
</evidence>
<dbReference type="InterPro" id="IPR050538">
    <property type="entry name" value="MAP_kinase_kinase_kinase"/>
</dbReference>
<keyword evidence="3 9" id="KW-0418">Kinase</keyword>
<evidence type="ECO:0000256" key="7">
    <source>
        <dbReference type="SAM" id="MobiDB-lite"/>
    </source>
</evidence>
<comment type="similarity">
    <text evidence="6">Belongs to the protein kinase superfamily.</text>
</comment>
<keyword evidence="1" id="KW-0808">Transferase</keyword>
<dbReference type="CDD" id="cd06606">
    <property type="entry name" value="STKc_MAPKKK"/>
    <property type="match status" value="1"/>
</dbReference>
<evidence type="ECO:0000313" key="9">
    <source>
        <dbReference type="EMBL" id="EFO62507.1"/>
    </source>
</evidence>
<dbReference type="PANTHER" id="PTHR48016:SF56">
    <property type="entry name" value="MAPKK KINASE"/>
    <property type="match status" value="1"/>
</dbReference>
<dbReference type="Gene3D" id="1.10.510.10">
    <property type="entry name" value="Transferase(Phosphotransferase) domain 1"/>
    <property type="match status" value="1"/>
</dbReference>
<dbReference type="Pfam" id="PF00069">
    <property type="entry name" value="Pkinase"/>
    <property type="match status" value="1"/>
</dbReference>
<dbReference type="GO" id="GO:0005524">
    <property type="term" value="F:ATP binding"/>
    <property type="evidence" value="ECO:0007669"/>
    <property type="project" value="UniProtKB-UniRule"/>
</dbReference>
<reference evidence="9 10" key="1">
    <citation type="journal article" date="2010" name="BMC Genomics">
        <title>Genome analysis and comparative genomics of a Giardia intestinalis assemblage E isolate.</title>
        <authorList>
            <person name="Jerlstrom-Hultqvist J."/>
            <person name="Franzen O."/>
            <person name="Ankarklev J."/>
            <person name="Xu F."/>
            <person name="Nohynkova E."/>
            <person name="Andersson J.O."/>
            <person name="Svard S.G."/>
            <person name="Andersson B."/>
        </authorList>
    </citation>
    <scope>NUCLEOTIDE SEQUENCE [LARGE SCALE GENOMIC DNA]</scope>
    <source>
        <strain evidence="9 10">P15</strain>
    </source>
</reference>
<dbReference type="InterPro" id="IPR017441">
    <property type="entry name" value="Protein_kinase_ATP_BS"/>
</dbReference>
<keyword evidence="2 5" id="KW-0547">Nucleotide-binding</keyword>
<name>E1F4U9_GIAIA</name>
<dbReference type="STRING" id="658858.E1F4U9"/>
<comment type="caution">
    <text evidence="9">The sequence shown here is derived from an EMBL/GenBank/DDBJ whole genome shotgun (WGS) entry which is preliminary data.</text>
</comment>
<gene>
    <name evidence="9" type="ORF">GLP15_1418</name>
</gene>
<keyword evidence="6" id="KW-0723">Serine/threonine-protein kinase</keyword>
<dbReference type="EMBL" id="ACVC01000180">
    <property type="protein sequence ID" value="EFO62507.1"/>
    <property type="molecule type" value="Genomic_DNA"/>
</dbReference>
<evidence type="ECO:0000256" key="5">
    <source>
        <dbReference type="PROSITE-ProRule" id="PRU10141"/>
    </source>
</evidence>
<dbReference type="PROSITE" id="PS00107">
    <property type="entry name" value="PROTEIN_KINASE_ATP"/>
    <property type="match status" value="1"/>
</dbReference>
<feature type="domain" description="Protein kinase" evidence="8">
    <location>
        <begin position="85"/>
        <end position="368"/>
    </location>
</feature>
<dbReference type="AlphaFoldDB" id="E1F4U9"/>
<accession>E1F4U9</accession>
<feature type="binding site" evidence="5">
    <location>
        <position position="119"/>
    </location>
    <ligand>
        <name>ATP</name>
        <dbReference type="ChEBI" id="CHEBI:30616"/>
    </ligand>
</feature>
<dbReference type="PROSITE" id="PS00108">
    <property type="entry name" value="PROTEIN_KINASE_ST"/>
    <property type="match status" value="1"/>
</dbReference>
<feature type="compositionally biased region" description="Basic and acidic residues" evidence="7">
    <location>
        <begin position="65"/>
        <end position="74"/>
    </location>
</feature>
<dbReference type="InterPro" id="IPR011009">
    <property type="entry name" value="Kinase-like_dom_sf"/>
</dbReference>
<evidence type="ECO:0000259" key="8">
    <source>
        <dbReference type="PROSITE" id="PS50011"/>
    </source>
</evidence>
<sequence>MGVGASSVPGNATSEHIDGSLLPVPQLERDKLGLETTVDQSGISLLGTGDNYDNYDNYDNEDDNEDKRPDREFTPPKPRQRHLKYSLGRIIGHGSFGQVYLALEHLTGKLLAVKEMVVKNCSREVLEAIDAETRILINLRHPNIVSIYDIEVSDDGNKLLIVMDFIAGGSLASLSKSFKGIPEILCRRYARQILEAIKHMHRQNVAHLDLKCSNIMIGGDGLVKLVDFGTATRLARDDIINELHRRKEAEADPKKPGLPSEVAKKFNLGIKGSPYWIAPECVRSTLYDIFKADIWSIGCLFIEMFTTYPPFFQFKQVPALLYHIATITEPPGLPETMSDEGRDFLSKCLQINPEARASVDDLLAHPWVAMVNLTFGIHPLVPDKPVVSGHEAHLQQSIDAPPSLATSKADKLLGLFTKTKDTDVTQSTIAKNWFGKSKANLSQSIRNLQASAKIDLNEDELDSLFELALPKEDLSFIVLQHDKILDAGI</sequence>
<evidence type="ECO:0000256" key="6">
    <source>
        <dbReference type="RuleBase" id="RU000304"/>
    </source>
</evidence>
<dbReference type="Proteomes" id="UP000008974">
    <property type="component" value="Unassembled WGS sequence"/>
</dbReference>
<evidence type="ECO:0000256" key="3">
    <source>
        <dbReference type="ARBA" id="ARBA00022777"/>
    </source>
</evidence>
<evidence type="ECO:0000256" key="2">
    <source>
        <dbReference type="ARBA" id="ARBA00022741"/>
    </source>
</evidence>